<dbReference type="EMBL" id="BAAAFZ010000060">
    <property type="protein sequence ID" value="GAA0594824.1"/>
    <property type="molecule type" value="Genomic_DNA"/>
</dbReference>
<gene>
    <name evidence="1" type="ORF">GCM10009416_36360</name>
</gene>
<dbReference type="Proteomes" id="UP001501588">
    <property type="component" value="Unassembled WGS sequence"/>
</dbReference>
<evidence type="ECO:0000313" key="2">
    <source>
        <dbReference type="Proteomes" id="UP001501588"/>
    </source>
</evidence>
<comment type="caution">
    <text evidence="1">The sequence shown here is derived from an EMBL/GenBank/DDBJ whole genome shotgun (WGS) entry which is preliminary data.</text>
</comment>
<name>A0ABN1FP11_9PROT</name>
<evidence type="ECO:0000313" key="1">
    <source>
        <dbReference type="EMBL" id="GAA0594824.1"/>
    </source>
</evidence>
<keyword evidence="2" id="KW-1185">Reference proteome</keyword>
<sequence length="55" mass="6334">MRSTYNRSNFNLRWSYDEEADRTVVTFGDPLGPTRPELEIELTGVRDLSLSDTIV</sequence>
<dbReference type="RefSeq" id="WP_343896807.1">
    <property type="nucleotide sequence ID" value="NZ_BAAAFZ010000060.1"/>
</dbReference>
<evidence type="ECO:0008006" key="3">
    <source>
        <dbReference type="Google" id="ProtNLM"/>
    </source>
</evidence>
<organism evidence="1 2">
    <name type="scientific">Craurococcus roseus</name>
    <dbReference type="NCBI Taxonomy" id="77585"/>
    <lineage>
        <taxon>Bacteria</taxon>
        <taxon>Pseudomonadati</taxon>
        <taxon>Pseudomonadota</taxon>
        <taxon>Alphaproteobacteria</taxon>
        <taxon>Acetobacterales</taxon>
        <taxon>Acetobacteraceae</taxon>
        <taxon>Craurococcus</taxon>
    </lineage>
</organism>
<reference evidence="1 2" key="1">
    <citation type="journal article" date="2019" name="Int. J. Syst. Evol. Microbiol.">
        <title>The Global Catalogue of Microorganisms (GCM) 10K type strain sequencing project: providing services to taxonomists for standard genome sequencing and annotation.</title>
        <authorList>
            <consortium name="The Broad Institute Genomics Platform"/>
            <consortium name="The Broad Institute Genome Sequencing Center for Infectious Disease"/>
            <person name="Wu L."/>
            <person name="Ma J."/>
        </authorList>
    </citation>
    <scope>NUCLEOTIDE SEQUENCE [LARGE SCALE GENOMIC DNA]</scope>
    <source>
        <strain evidence="1 2">JCM 9933</strain>
    </source>
</reference>
<proteinExistence type="predicted"/>
<protein>
    <recommendedName>
        <fullName evidence="3">DUF2283 domain-containing protein</fullName>
    </recommendedName>
</protein>
<accession>A0ABN1FP11</accession>